<evidence type="ECO:0000313" key="3">
    <source>
        <dbReference type="EnsemblPlants" id="Kaladp0068s0178.1.v1.1"/>
    </source>
</evidence>
<feature type="region of interest" description="Disordered" evidence="1">
    <location>
        <begin position="212"/>
        <end position="256"/>
    </location>
</feature>
<feature type="domain" description="DUF4283" evidence="2">
    <location>
        <begin position="50"/>
        <end position="132"/>
    </location>
</feature>
<reference evidence="3" key="1">
    <citation type="submission" date="2021-01" db="UniProtKB">
        <authorList>
            <consortium name="EnsemblPlants"/>
        </authorList>
    </citation>
    <scope>IDENTIFICATION</scope>
</reference>
<dbReference type="PANTHER" id="PTHR31286">
    <property type="entry name" value="GLYCINE-RICH CELL WALL STRUCTURAL PROTEIN 1.8-LIKE"/>
    <property type="match status" value="1"/>
</dbReference>
<dbReference type="AlphaFoldDB" id="A0A7N0UH94"/>
<accession>A0A7N0UH94</accession>
<feature type="compositionally biased region" description="Basic residues" evidence="1">
    <location>
        <begin position="276"/>
        <end position="291"/>
    </location>
</feature>
<dbReference type="Gramene" id="Kaladp0068s0178.1.v1.1">
    <property type="protein sequence ID" value="Kaladp0068s0178.1.v1.1"/>
    <property type="gene ID" value="Kaladp0068s0178.v1.1"/>
</dbReference>
<dbReference type="EnsemblPlants" id="Kaladp0068s0178.1.v1.1">
    <property type="protein sequence ID" value="Kaladp0068s0178.1.v1.1"/>
    <property type="gene ID" value="Kaladp0068s0178.v1.1"/>
</dbReference>
<dbReference type="Pfam" id="PF14111">
    <property type="entry name" value="DUF4283"/>
    <property type="match status" value="1"/>
</dbReference>
<dbReference type="Proteomes" id="UP000594263">
    <property type="component" value="Unplaced"/>
</dbReference>
<organism evidence="3 4">
    <name type="scientific">Kalanchoe fedtschenkoi</name>
    <name type="common">Lavender scallops</name>
    <name type="synonym">South American air plant</name>
    <dbReference type="NCBI Taxonomy" id="63787"/>
    <lineage>
        <taxon>Eukaryota</taxon>
        <taxon>Viridiplantae</taxon>
        <taxon>Streptophyta</taxon>
        <taxon>Embryophyta</taxon>
        <taxon>Tracheophyta</taxon>
        <taxon>Spermatophyta</taxon>
        <taxon>Magnoliopsida</taxon>
        <taxon>eudicotyledons</taxon>
        <taxon>Gunneridae</taxon>
        <taxon>Pentapetalae</taxon>
        <taxon>Saxifragales</taxon>
        <taxon>Crassulaceae</taxon>
        <taxon>Kalanchoe</taxon>
    </lineage>
</organism>
<name>A0A7N0UH94_KALFE</name>
<dbReference type="InterPro" id="IPR025558">
    <property type="entry name" value="DUF4283"/>
</dbReference>
<sequence>MDCAAGGPLEPALVAPPDPASLRLRCLSRTKQLKTGNRPCYSLQVNKLGAQNLQHAIIAKLSAGKPKAKEICSFIKSNWKIKGAFTTGSMHPRHEFIVLESHKDLVEAMAFPIHQIGLFLFRFFRWSPQINIKQESSRTVTWIHVPGLSPMFFIEGYLRRIGDEIGLFLMADARTLNMTCPAYALMLVEIDLKRPLIREIYIVSTTGEGGHNLSECRKGDAPGPGNIPGGRPSKDTTKPSAIPAPNRFVPSQRDRDRLRAKVFRECCEQDDEKLKLKQQGRPRSRRRPLSE</sequence>
<evidence type="ECO:0000313" key="4">
    <source>
        <dbReference type="Proteomes" id="UP000594263"/>
    </source>
</evidence>
<dbReference type="InterPro" id="IPR040256">
    <property type="entry name" value="At4g02000-like"/>
</dbReference>
<evidence type="ECO:0000256" key="1">
    <source>
        <dbReference type="SAM" id="MobiDB-lite"/>
    </source>
</evidence>
<feature type="region of interest" description="Disordered" evidence="1">
    <location>
        <begin position="271"/>
        <end position="291"/>
    </location>
</feature>
<dbReference type="PANTHER" id="PTHR31286:SF180">
    <property type="entry name" value="OS10G0362600 PROTEIN"/>
    <property type="match status" value="1"/>
</dbReference>
<protein>
    <recommendedName>
        <fullName evidence="2">DUF4283 domain-containing protein</fullName>
    </recommendedName>
</protein>
<evidence type="ECO:0000259" key="2">
    <source>
        <dbReference type="Pfam" id="PF14111"/>
    </source>
</evidence>
<keyword evidence="4" id="KW-1185">Reference proteome</keyword>
<proteinExistence type="predicted"/>